<dbReference type="EMBL" id="CAJNOU010002014">
    <property type="protein sequence ID" value="CAF1280679.1"/>
    <property type="molecule type" value="Genomic_DNA"/>
</dbReference>
<gene>
    <name evidence="3" type="ORF">FNK824_LOCUS1180</name>
    <name evidence="2" type="ORF">SEV965_LOCUS25237</name>
</gene>
<evidence type="ECO:0000313" key="3">
    <source>
        <dbReference type="EMBL" id="CAF3555516.1"/>
    </source>
</evidence>
<protein>
    <recommendedName>
        <fullName evidence="1">Arrestin C-terminal-like domain-containing protein</fullName>
    </recommendedName>
</protein>
<dbReference type="InterPro" id="IPR011022">
    <property type="entry name" value="Arrestin_C-like"/>
</dbReference>
<dbReference type="GO" id="GO:0005737">
    <property type="term" value="C:cytoplasm"/>
    <property type="evidence" value="ECO:0007669"/>
    <property type="project" value="TreeGrafter"/>
</dbReference>
<dbReference type="PANTHER" id="PTHR11188:SF17">
    <property type="entry name" value="FI21816P1"/>
    <property type="match status" value="1"/>
</dbReference>
<reference evidence="3" key="1">
    <citation type="submission" date="2021-02" db="EMBL/GenBank/DDBJ databases">
        <authorList>
            <person name="Nowell W R."/>
        </authorList>
    </citation>
    <scope>NUCLEOTIDE SEQUENCE</scope>
</reference>
<organism evidence="3 4">
    <name type="scientific">Rotaria sordida</name>
    <dbReference type="NCBI Taxonomy" id="392033"/>
    <lineage>
        <taxon>Eukaryota</taxon>
        <taxon>Metazoa</taxon>
        <taxon>Spiralia</taxon>
        <taxon>Gnathifera</taxon>
        <taxon>Rotifera</taxon>
        <taxon>Eurotatoria</taxon>
        <taxon>Bdelloidea</taxon>
        <taxon>Philodinida</taxon>
        <taxon>Philodinidae</taxon>
        <taxon>Rotaria</taxon>
    </lineage>
</organism>
<comment type="caution">
    <text evidence="3">The sequence shown here is derived from an EMBL/GenBank/DDBJ whole genome shotgun (WGS) entry which is preliminary data.</text>
</comment>
<dbReference type="Proteomes" id="UP000663889">
    <property type="component" value="Unassembled WGS sequence"/>
</dbReference>
<dbReference type="InterPro" id="IPR050357">
    <property type="entry name" value="Arrestin_domain-protein"/>
</dbReference>
<evidence type="ECO:0000313" key="4">
    <source>
        <dbReference type="Proteomes" id="UP000663874"/>
    </source>
</evidence>
<dbReference type="AlphaFoldDB" id="A0A818KJR7"/>
<dbReference type="Proteomes" id="UP000663874">
    <property type="component" value="Unassembled WGS sequence"/>
</dbReference>
<evidence type="ECO:0000259" key="1">
    <source>
        <dbReference type="Pfam" id="PF02752"/>
    </source>
</evidence>
<dbReference type="GO" id="GO:0015031">
    <property type="term" value="P:protein transport"/>
    <property type="evidence" value="ECO:0007669"/>
    <property type="project" value="TreeGrafter"/>
</dbReference>
<accession>A0A818KJR7</accession>
<sequence>MGNTTNSNSAPPSPTGRVIDRQNSATKQIHISTNHADGFYFTGERLTGTVKIPTSFLHYHLYNKSPRTSIDLFNTRSLRNPIIIELVGDATYSAEVDAAADSDGHATHKVNLCRQRSIVTINQNKIETESTVSLFSSLDTELIPTTPSSVLNGTFQLYIPDALPPSLSNNRAPSVVYTLELRLSSSRYRYQIPITLNTRGSILHTITDIELSDSAINRNDICLRAYLSRNIYRPGEQIPVRINYSNPQQRFVRSITIRLVQFYRIHNDQNRSILDGKEWTFDILTMLPPRQWTGEAHLQLPSQPLQASYSTNSVGTTQRIECELDYRILINLNEKKGDDINLTLAPIQVTYQK</sequence>
<dbReference type="EMBL" id="CAJOBE010000058">
    <property type="protein sequence ID" value="CAF3555516.1"/>
    <property type="molecule type" value="Genomic_DNA"/>
</dbReference>
<dbReference type="Pfam" id="PF02752">
    <property type="entry name" value="Arrestin_C"/>
    <property type="match status" value="1"/>
</dbReference>
<dbReference type="PANTHER" id="PTHR11188">
    <property type="entry name" value="ARRESTIN DOMAIN CONTAINING PROTEIN"/>
    <property type="match status" value="1"/>
</dbReference>
<dbReference type="Gene3D" id="2.60.40.640">
    <property type="match status" value="1"/>
</dbReference>
<proteinExistence type="predicted"/>
<name>A0A818KJR7_9BILA</name>
<dbReference type="InterPro" id="IPR014752">
    <property type="entry name" value="Arrestin-like_C"/>
</dbReference>
<feature type="domain" description="Arrestin C-terminal-like" evidence="1">
    <location>
        <begin position="219"/>
        <end position="331"/>
    </location>
</feature>
<evidence type="ECO:0000313" key="2">
    <source>
        <dbReference type="EMBL" id="CAF1280679.1"/>
    </source>
</evidence>
<dbReference type="InterPro" id="IPR014756">
    <property type="entry name" value="Ig_E-set"/>
</dbReference>
<dbReference type="SUPFAM" id="SSF81296">
    <property type="entry name" value="E set domains"/>
    <property type="match status" value="1"/>
</dbReference>